<gene>
    <name evidence="1" type="ORF">GK011_16365</name>
    <name evidence="2" type="ORF">GN242_05050</name>
</gene>
<evidence type="ECO:0000313" key="1">
    <source>
        <dbReference type="EMBL" id="MTD28511.1"/>
    </source>
</evidence>
<reference evidence="2 3" key="2">
    <citation type="submission" date="2019-12" db="EMBL/GenBank/DDBJ databases">
        <title>Erwinia sp. nov., isolated from droppings of birds in the Qinghai-Tiebt plateau of China.</title>
        <authorList>
            <person name="Ge Y."/>
        </authorList>
    </citation>
    <scope>NUCLEOTIDE SEQUENCE [LARGE SCALE GENOMIC DNA]</scope>
    <source>
        <strain evidence="2 3">J780</strain>
    </source>
</reference>
<keyword evidence="4" id="KW-1185">Reference proteome</keyword>
<name>A0A6I6EA07_9GAMM</name>
<accession>A0A6I6EA07</accession>
<evidence type="ECO:0000313" key="4">
    <source>
        <dbReference type="Proteomes" id="UP000480164"/>
    </source>
</evidence>
<accession>A0A6L6GRN5</accession>
<dbReference type="Proteomes" id="UP000480164">
    <property type="component" value="Unassembled WGS sequence"/>
</dbReference>
<dbReference type="Pfam" id="PF13665">
    <property type="entry name" value="Tox-PAAR-like"/>
    <property type="match status" value="1"/>
</dbReference>
<evidence type="ECO:0000313" key="3">
    <source>
        <dbReference type="Proteomes" id="UP000424752"/>
    </source>
</evidence>
<dbReference type="KEGG" id="erwi:GN242_05050"/>
<dbReference type="EMBL" id="CP046509">
    <property type="protein sequence ID" value="QGU86624.1"/>
    <property type="molecule type" value="Genomic_DNA"/>
</dbReference>
<proteinExistence type="predicted"/>
<dbReference type="EMBL" id="WLZX01000007">
    <property type="protein sequence ID" value="MTD28511.1"/>
    <property type="molecule type" value="Genomic_DNA"/>
</dbReference>
<dbReference type="Proteomes" id="UP000424752">
    <property type="component" value="Chromosome"/>
</dbReference>
<dbReference type="AlphaFoldDB" id="A0A6I6EA07"/>
<evidence type="ECO:0000313" key="2">
    <source>
        <dbReference type="EMBL" id="QGU86624.1"/>
    </source>
</evidence>
<protein>
    <submittedName>
        <fullName evidence="2">DUF4150 domain-containing protein</fullName>
    </submittedName>
</protein>
<sequence length="363" mass="39508">MAARINVNGLTLCHKGSGGVSHNTLPDVCKIPGSGIPVPFQNEAFSRTLTKSTVSVFADGGNTIANMGSQFAGSIFDEPGALGGIVSGTNMAEAEWMTGSFDVFIEKKSACRLSDKMWMNRRNTVNMSGLRQPGLPEDEFLKLICEIAVECYIQHCNNLKGNKGASGAEYHQFEQCVDDKIREKNYNGRYPEDDSSVWSEVHFDKNLELIKQGGGSGPFPSARPITPKGGRRMDIIRVDPVTKQPLGLYDLKFPTDVKTLPRNRLSDYEEMAKKLNAKYQTYNVKRMCDGFPDECPNPRPVPVPEPVPAPATEEKENSGRAWAGLITLGVVAVVVTVFPLDGPAGDVVAWGAFGAQATAMGMW</sequence>
<organism evidence="2 3">
    <name type="scientific">Erwinia sorbitola</name>
    <dbReference type="NCBI Taxonomy" id="2681984"/>
    <lineage>
        <taxon>Bacteria</taxon>
        <taxon>Pseudomonadati</taxon>
        <taxon>Pseudomonadota</taxon>
        <taxon>Gammaproteobacteria</taxon>
        <taxon>Enterobacterales</taxon>
        <taxon>Erwiniaceae</taxon>
        <taxon>Erwinia</taxon>
    </lineage>
</organism>
<reference evidence="1 4" key="1">
    <citation type="submission" date="2019-11" db="EMBL/GenBank/DDBJ databases">
        <title>Erwinia sp. nov., isolated from feces of birds in Tibet plateau of China.</title>
        <authorList>
            <person name="Ge Y."/>
        </authorList>
    </citation>
    <scope>NUCLEOTIDE SEQUENCE [LARGE SCALE GENOMIC DNA]</scope>
    <source>
        <strain evidence="1 4">J316</strain>
    </source>
</reference>
<dbReference type="RefSeq" id="WP_154753767.1">
    <property type="nucleotide sequence ID" value="NZ_CP046509.1"/>
</dbReference>